<sequence>MVAIPQLPTNPYWRSELIRVAHVREKCAGSNYSVRKVANRQQLINTNTMLGARGRPAVMTNLDISVIVKGVNIAITINDIFTSAGQQQTKPSTTFIKAQTASKTRSGAVFCASTINQSRRTPPAEGHKKHAHGPRTGREKLPISPESRQVMAAPCA</sequence>
<feature type="region of interest" description="Disordered" evidence="1">
    <location>
        <begin position="117"/>
        <end position="156"/>
    </location>
</feature>
<proteinExistence type="predicted"/>
<dbReference type="Proteomes" id="UP000299102">
    <property type="component" value="Unassembled WGS sequence"/>
</dbReference>
<comment type="caution">
    <text evidence="2">The sequence shown here is derived from an EMBL/GenBank/DDBJ whole genome shotgun (WGS) entry which is preliminary data.</text>
</comment>
<dbReference type="EMBL" id="BGZK01000356">
    <property type="protein sequence ID" value="GBP38931.1"/>
    <property type="molecule type" value="Genomic_DNA"/>
</dbReference>
<accession>A0A4C1VK72</accession>
<evidence type="ECO:0000313" key="2">
    <source>
        <dbReference type="EMBL" id="GBP38931.1"/>
    </source>
</evidence>
<name>A0A4C1VK72_EUMVA</name>
<reference evidence="2 3" key="1">
    <citation type="journal article" date="2019" name="Commun. Biol.">
        <title>The bagworm genome reveals a unique fibroin gene that provides high tensile strength.</title>
        <authorList>
            <person name="Kono N."/>
            <person name="Nakamura H."/>
            <person name="Ohtoshi R."/>
            <person name="Tomita M."/>
            <person name="Numata K."/>
            <person name="Arakawa K."/>
        </authorList>
    </citation>
    <scope>NUCLEOTIDE SEQUENCE [LARGE SCALE GENOMIC DNA]</scope>
</reference>
<organism evidence="2 3">
    <name type="scientific">Eumeta variegata</name>
    <name type="common">Bagworm moth</name>
    <name type="synonym">Eumeta japonica</name>
    <dbReference type="NCBI Taxonomy" id="151549"/>
    <lineage>
        <taxon>Eukaryota</taxon>
        <taxon>Metazoa</taxon>
        <taxon>Ecdysozoa</taxon>
        <taxon>Arthropoda</taxon>
        <taxon>Hexapoda</taxon>
        <taxon>Insecta</taxon>
        <taxon>Pterygota</taxon>
        <taxon>Neoptera</taxon>
        <taxon>Endopterygota</taxon>
        <taxon>Lepidoptera</taxon>
        <taxon>Glossata</taxon>
        <taxon>Ditrysia</taxon>
        <taxon>Tineoidea</taxon>
        <taxon>Psychidae</taxon>
        <taxon>Oiketicinae</taxon>
        <taxon>Eumeta</taxon>
    </lineage>
</organism>
<evidence type="ECO:0000256" key="1">
    <source>
        <dbReference type="SAM" id="MobiDB-lite"/>
    </source>
</evidence>
<evidence type="ECO:0000313" key="3">
    <source>
        <dbReference type="Proteomes" id="UP000299102"/>
    </source>
</evidence>
<protein>
    <submittedName>
        <fullName evidence="2">Uncharacterized protein</fullName>
    </submittedName>
</protein>
<keyword evidence="3" id="KW-1185">Reference proteome</keyword>
<dbReference type="AlphaFoldDB" id="A0A4C1VK72"/>
<gene>
    <name evidence="2" type="ORF">EVAR_95681_1</name>
</gene>